<feature type="compositionally biased region" description="Basic residues" evidence="3">
    <location>
        <begin position="1"/>
        <end position="10"/>
    </location>
</feature>
<evidence type="ECO:0000256" key="3">
    <source>
        <dbReference type="SAM" id="MobiDB-lite"/>
    </source>
</evidence>
<feature type="region of interest" description="Disordered" evidence="3">
    <location>
        <begin position="1"/>
        <end position="28"/>
    </location>
</feature>
<accession>A0A4Z1C337</accession>
<dbReference type="CDD" id="cd00093">
    <property type="entry name" value="HTH_XRE"/>
    <property type="match status" value="1"/>
</dbReference>
<evidence type="ECO:0000313" key="5">
    <source>
        <dbReference type="EMBL" id="TGN63372.1"/>
    </source>
</evidence>
<organism evidence="5 6">
    <name type="scientific">Nocardioides eburneiflavus</name>
    <dbReference type="NCBI Taxonomy" id="2518372"/>
    <lineage>
        <taxon>Bacteria</taxon>
        <taxon>Bacillati</taxon>
        <taxon>Actinomycetota</taxon>
        <taxon>Actinomycetes</taxon>
        <taxon>Propionibacteriales</taxon>
        <taxon>Nocardioidaceae</taxon>
        <taxon>Nocardioides</taxon>
    </lineage>
</organism>
<dbReference type="GO" id="GO:0005737">
    <property type="term" value="C:cytoplasm"/>
    <property type="evidence" value="ECO:0007669"/>
    <property type="project" value="TreeGrafter"/>
</dbReference>
<gene>
    <name evidence="5" type="ORF">EXE59_04985</name>
</gene>
<dbReference type="PANTHER" id="PTHR16305">
    <property type="entry name" value="TESTICULAR SOLUBLE ADENYLYL CYCLASE"/>
    <property type="match status" value="1"/>
</dbReference>
<name>A0A4Z1C337_9ACTN</name>
<comment type="caution">
    <text evidence="5">The sequence shown here is derived from an EMBL/GenBank/DDBJ whole genome shotgun (WGS) entry which is preliminary data.</text>
</comment>
<evidence type="ECO:0000259" key="4">
    <source>
        <dbReference type="Pfam" id="PF13191"/>
    </source>
</evidence>
<dbReference type="InterPro" id="IPR001387">
    <property type="entry name" value="Cro/C1-type_HTH"/>
</dbReference>
<sequence>MIGIMRRSHSRGGELEKHSPTRRSVALQLQGPREEAWTVGRGLEDSERWSRVLFVAAIGGPVSALPRPDLPSGAHRDLVAALHDLHHRAGWPSLRTLAAETGVSHTTVSKVFSAPILPRWGTLELLVEAMDGDTTAFHALWLSASAPAGHASHHEPRIAGRRTELAAVHRHLEAGNGLLLVTGEAGMGKTALVESASADVDCFVARGHCLPLSTEVPMLPIVDALRCILDSDDGRWLDEAVAGCPGYVGSALAELLPKLAAAAEPIRQRDTTGRQRLFVSIASLLRSLASSHPLGLLVEDLHWADTGTLDLLEHLLTTPQRLAVVGTWRVEDVTTDAGHVEWFARMTRLSKVRQIELLPLSEGETREQLSLLGVDLRDDLAARVHSRTGGQPLFTEQLAAHLEDDAPLPRLLRDLLDQRFAGISQAAWSITRALGVADRSLTADVLVAVTGLPHERLVGELHELHGRRLVRTTRLGAAELAHPLLAEATRRRLVAGEARQVHRALAGVLGAEPDASPAEVATHWEGAAEPGREIAWRIAAARSSAERYAVAGEAEQWLRALQIWPSDRATAGTPPVTRAEAYLAAMDALRVSLQFDRAAQMSDESGDRLGAVDPLTRAHLLRRAADYRGQREGPEVGLAVIEEAIAAYEALPVDVGMVHALLRKEALLQATGRYVEAGDVARLAARVGERVGDARAQRTALSWVAWHEGVEGFQEQAMRTMRRAASLVPAGSDPEGDIRQAVLLTDVLLQTGSSADDVELAGRPALEVAERWKIESYHVLLVRSNVVRARIRQGRVAEAASLVDLASEGPVDIDRWPLHLDRAMLDCLRGHVDLARARATSLMDGFGDRVVGDDLEFLSDVATVHLWSGEPDKAVAMLLPALDAMVEGTPANLTRPALLVAARGAAEATAPESPLGRHYLDTLVTLAARLPTDQGGRERGDRRIPAAYARALSAQWTAEIARLSGAGTVARWVASGDAWDALSRPHDAAYCWWQAAQVALQEGQGTVATKLLKRAARDAREHVPLLDAITKTAAGIAQESLNSPE</sequence>
<keyword evidence="2" id="KW-0067">ATP-binding</keyword>
<dbReference type="AlphaFoldDB" id="A0A4Z1C337"/>
<dbReference type="Proteomes" id="UP000297496">
    <property type="component" value="Unassembled WGS sequence"/>
</dbReference>
<keyword evidence="6" id="KW-1185">Reference proteome</keyword>
<feature type="domain" description="Orc1-like AAA ATPase" evidence="4">
    <location>
        <begin position="158"/>
        <end position="322"/>
    </location>
</feature>
<proteinExistence type="predicted"/>
<dbReference type="SUPFAM" id="SSF52540">
    <property type="entry name" value="P-loop containing nucleoside triphosphate hydrolases"/>
    <property type="match status" value="1"/>
</dbReference>
<dbReference type="GO" id="GO:0004016">
    <property type="term" value="F:adenylate cyclase activity"/>
    <property type="evidence" value="ECO:0007669"/>
    <property type="project" value="TreeGrafter"/>
</dbReference>
<evidence type="ECO:0000313" key="6">
    <source>
        <dbReference type="Proteomes" id="UP000297496"/>
    </source>
</evidence>
<reference evidence="5 6" key="1">
    <citation type="submission" date="2019-04" db="EMBL/GenBank/DDBJ databases">
        <title>Three New Species of Nocardioides, Nocardioides euryhalodurans sp. nov., Nocardioides seonyuensis sp. nov. and Nocardioides eburneoflavus sp. nov. Isolated from Soil.</title>
        <authorList>
            <person name="Roh S.G."/>
            <person name="Lee C."/>
            <person name="Kim M.-K."/>
            <person name="Kim S.B."/>
        </authorList>
    </citation>
    <scope>NUCLEOTIDE SEQUENCE [LARGE SCALE GENOMIC DNA]</scope>
    <source>
        <strain evidence="5 6">MMS17-SY213</strain>
    </source>
</reference>
<evidence type="ECO:0000256" key="2">
    <source>
        <dbReference type="ARBA" id="ARBA00022840"/>
    </source>
</evidence>
<dbReference type="OrthoDB" id="5476461at2"/>
<dbReference type="InterPro" id="IPR027417">
    <property type="entry name" value="P-loop_NTPase"/>
</dbReference>
<dbReference type="Pfam" id="PF13191">
    <property type="entry name" value="AAA_16"/>
    <property type="match status" value="1"/>
</dbReference>
<keyword evidence="1" id="KW-0547">Nucleotide-binding</keyword>
<dbReference type="GO" id="GO:0005524">
    <property type="term" value="F:ATP binding"/>
    <property type="evidence" value="ECO:0007669"/>
    <property type="project" value="UniProtKB-KW"/>
</dbReference>
<dbReference type="EMBL" id="SRRO01000001">
    <property type="protein sequence ID" value="TGN63372.1"/>
    <property type="molecule type" value="Genomic_DNA"/>
</dbReference>
<protein>
    <recommendedName>
        <fullName evidence="4">Orc1-like AAA ATPase domain-containing protein</fullName>
    </recommendedName>
</protein>
<dbReference type="PANTHER" id="PTHR16305:SF35">
    <property type="entry name" value="TRANSCRIPTIONAL ACTIVATOR DOMAIN"/>
    <property type="match status" value="1"/>
</dbReference>
<dbReference type="InterPro" id="IPR041664">
    <property type="entry name" value="AAA_16"/>
</dbReference>
<evidence type="ECO:0000256" key="1">
    <source>
        <dbReference type="ARBA" id="ARBA00022741"/>
    </source>
</evidence>